<evidence type="ECO:0000313" key="4">
    <source>
        <dbReference type="Proteomes" id="UP000646738"/>
    </source>
</evidence>
<reference evidence="4" key="1">
    <citation type="submission" date="2023-07" db="EMBL/GenBank/DDBJ databases">
        <title>Whole genome shotgun sequence of Streptomyces achromogenes subsp. rubradiris NBRC 14000.</title>
        <authorList>
            <person name="Komaki H."/>
            <person name="Tamura T."/>
        </authorList>
    </citation>
    <scope>NUCLEOTIDE SEQUENCE [LARGE SCALE GENOMIC DNA]</scope>
    <source>
        <strain evidence="4">NBRC 14000</strain>
    </source>
</reference>
<dbReference type="InterPro" id="IPR036250">
    <property type="entry name" value="AcylCo_DH-like_C"/>
</dbReference>
<protein>
    <recommendedName>
        <fullName evidence="2">Acyl-CoA dehydrogenase/oxidase C-terminal domain-containing protein</fullName>
    </recommendedName>
</protein>
<dbReference type="Pfam" id="PF00441">
    <property type="entry name" value="Acyl-CoA_dh_1"/>
    <property type="match status" value="1"/>
</dbReference>
<dbReference type="Proteomes" id="UP000646738">
    <property type="component" value="Unassembled WGS sequence"/>
</dbReference>
<evidence type="ECO:0000256" key="1">
    <source>
        <dbReference type="ARBA" id="ARBA00022630"/>
    </source>
</evidence>
<proteinExistence type="predicted"/>
<accession>A0ABQ3RAR1</accession>
<organism evidence="3 4">
    <name type="scientific">Streptomyces rubradiris</name>
    <name type="common">Streptomyces achromogenes subsp. rubradiris</name>
    <dbReference type="NCBI Taxonomy" id="285531"/>
    <lineage>
        <taxon>Bacteria</taxon>
        <taxon>Bacillati</taxon>
        <taxon>Actinomycetota</taxon>
        <taxon>Actinomycetes</taxon>
        <taxon>Kitasatosporales</taxon>
        <taxon>Streptomycetaceae</taxon>
        <taxon>Streptomyces</taxon>
    </lineage>
</organism>
<dbReference type="Gene3D" id="1.20.140.10">
    <property type="entry name" value="Butyryl-CoA Dehydrogenase, subunit A, domain 3"/>
    <property type="match status" value="1"/>
</dbReference>
<dbReference type="InterPro" id="IPR009075">
    <property type="entry name" value="AcylCo_DH/oxidase_C"/>
</dbReference>
<dbReference type="EMBL" id="BNEA01000015">
    <property type="protein sequence ID" value="GHI52923.1"/>
    <property type="molecule type" value="Genomic_DNA"/>
</dbReference>
<name>A0ABQ3RAR1_STRRR</name>
<keyword evidence="4" id="KW-1185">Reference proteome</keyword>
<evidence type="ECO:0000313" key="3">
    <source>
        <dbReference type="EMBL" id="GHI52923.1"/>
    </source>
</evidence>
<sequence length="82" mass="8504">MGLVVRAAAREADRPDTVGAQTVRLSAAQALAMAAQMARRTAGEAMQIHGAHGMTEDSDGAALPPAGRRRVAVAWLPGRTAR</sequence>
<gene>
    <name evidence="3" type="ORF">Srubr_27690</name>
</gene>
<feature type="domain" description="Acyl-CoA dehydrogenase/oxidase C-terminal" evidence="2">
    <location>
        <begin position="8"/>
        <end position="59"/>
    </location>
</feature>
<comment type="caution">
    <text evidence="3">The sequence shown here is derived from an EMBL/GenBank/DDBJ whole genome shotgun (WGS) entry which is preliminary data.</text>
</comment>
<evidence type="ECO:0000259" key="2">
    <source>
        <dbReference type="Pfam" id="PF00441"/>
    </source>
</evidence>
<keyword evidence="1" id="KW-0285">Flavoprotein</keyword>
<dbReference type="SUPFAM" id="SSF47203">
    <property type="entry name" value="Acyl-CoA dehydrogenase C-terminal domain-like"/>
    <property type="match status" value="1"/>
</dbReference>